<sequence>MAKEFKQNGGIITLKDFASYTSEIRDDNEIIYSTLSNGRMICGPPPPSSAAISQAILKIWITRSALGDVDFASDALQVARKITSDKWVDMIRLKITNQPWHNSCKCHRFTGNAVSVTSTINEYFGAVVMSESTGVVGTIRTRKKANVINCSTCYFNTQNNKEVFVVGAAGGSLINSAVAAAAFNHLWLKKI</sequence>
<dbReference type="GO" id="GO:0006751">
    <property type="term" value="P:glutathione catabolic process"/>
    <property type="evidence" value="ECO:0007669"/>
    <property type="project" value="InterPro"/>
</dbReference>
<dbReference type="InterPro" id="IPR029055">
    <property type="entry name" value="Ntn_hydrolases_N"/>
</dbReference>
<proteinExistence type="predicted"/>
<keyword evidence="3" id="KW-1185">Reference proteome</keyword>
<dbReference type="WBParaSite" id="jg8786">
    <property type="protein sequence ID" value="jg8786"/>
    <property type="gene ID" value="jg8786"/>
</dbReference>
<evidence type="ECO:0000256" key="2">
    <source>
        <dbReference type="SAM" id="Phobius"/>
    </source>
</evidence>
<dbReference type="InterPro" id="IPR043137">
    <property type="entry name" value="GGT_ssub_C"/>
</dbReference>
<protein>
    <submittedName>
        <fullName evidence="4">Uncharacterized protein</fullName>
    </submittedName>
</protein>
<keyword evidence="2" id="KW-0472">Membrane</keyword>
<dbReference type="Gene3D" id="3.60.20.40">
    <property type="match status" value="1"/>
</dbReference>
<dbReference type="SUPFAM" id="SSF56235">
    <property type="entry name" value="N-terminal nucleophile aminohydrolases (Ntn hydrolases)"/>
    <property type="match status" value="1"/>
</dbReference>
<dbReference type="PANTHER" id="PTHR11686:SF69">
    <property type="entry name" value="GAMMA-GLUTAMYLTRANSPEPTIDASE 1"/>
    <property type="match status" value="1"/>
</dbReference>
<accession>A0A915ENT5</accession>
<organism evidence="3 4">
    <name type="scientific">Ditylenchus dipsaci</name>
    <dbReference type="NCBI Taxonomy" id="166011"/>
    <lineage>
        <taxon>Eukaryota</taxon>
        <taxon>Metazoa</taxon>
        <taxon>Ecdysozoa</taxon>
        <taxon>Nematoda</taxon>
        <taxon>Chromadorea</taxon>
        <taxon>Rhabditida</taxon>
        <taxon>Tylenchina</taxon>
        <taxon>Tylenchomorpha</taxon>
        <taxon>Sphaerularioidea</taxon>
        <taxon>Anguinidae</taxon>
        <taxon>Anguininae</taxon>
        <taxon>Ditylenchus</taxon>
    </lineage>
</organism>
<keyword evidence="2" id="KW-0812">Transmembrane</keyword>
<name>A0A915ENT5_9BILA</name>
<dbReference type="Pfam" id="PF01019">
    <property type="entry name" value="G_glu_transpept"/>
    <property type="match status" value="2"/>
</dbReference>
<reference evidence="4" key="1">
    <citation type="submission" date="2022-11" db="UniProtKB">
        <authorList>
            <consortium name="WormBaseParasite"/>
        </authorList>
    </citation>
    <scope>IDENTIFICATION</scope>
</reference>
<evidence type="ECO:0000256" key="1">
    <source>
        <dbReference type="PIRSR" id="PIRSR600101-2"/>
    </source>
</evidence>
<dbReference type="AlphaFoldDB" id="A0A915ENT5"/>
<evidence type="ECO:0000313" key="3">
    <source>
        <dbReference type="Proteomes" id="UP000887574"/>
    </source>
</evidence>
<dbReference type="PANTHER" id="PTHR11686">
    <property type="entry name" value="GAMMA GLUTAMYL TRANSPEPTIDASE"/>
    <property type="match status" value="1"/>
</dbReference>
<dbReference type="Proteomes" id="UP000887574">
    <property type="component" value="Unplaced"/>
</dbReference>
<dbReference type="GO" id="GO:0005886">
    <property type="term" value="C:plasma membrane"/>
    <property type="evidence" value="ECO:0007669"/>
    <property type="project" value="TreeGrafter"/>
</dbReference>
<keyword evidence="2" id="KW-1133">Transmembrane helix</keyword>
<feature type="binding site" evidence="1">
    <location>
        <position position="171"/>
    </location>
    <ligand>
        <name>L-glutamate</name>
        <dbReference type="ChEBI" id="CHEBI:29985"/>
    </ligand>
</feature>
<dbReference type="InterPro" id="IPR000101">
    <property type="entry name" value="GGT_peptidase"/>
</dbReference>
<dbReference type="GO" id="GO:0036374">
    <property type="term" value="F:glutathione hydrolase activity"/>
    <property type="evidence" value="ECO:0007669"/>
    <property type="project" value="InterPro"/>
</dbReference>
<feature type="binding site" evidence="1">
    <location>
        <begin position="119"/>
        <end position="121"/>
    </location>
    <ligand>
        <name>L-glutamate</name>
        <dbReference type="ChEBI" id="CHEBI:29985"/>
    </ligand>
</feature>
<evidence type="ECO:0000313" key="4">
    <source>
        <dbReference type="WBParaSite" id="jg8786"/>
    </source>
</evidence>
<feature type="transmembrane region" description="Helical" evidence="2">
    <location>
        <begin position="163"/>
        <end position="188"/>
    </location>
</feature>